<organism evidence="1 2">
    <name type="scientific">Arthrobacter sulfonylureivorans</name>
    <dbReference type="NCBI Taxonomy" id="2486855"/>
    <lineage>
        <taxon>Bacteria</taxon>
        <taxon>Bacillati</taxon>
        <taxon>Actinomycetota</taxon>
        <taxon>Actinomycetes</taxon>
        <taxon>Micrococcales</taxon>
        <taxon>Micrococcaceae</taxon>
        <taxon>Arthrobacter</taxon>
    </lineage>
</organism>
<keyword evidence="2" id="KW-1185">Reference proteome</keyword>
<accession>A0ABY3WET0</accession>
<evidence type="ECO:0008006" key="3">
    <source>
        <dbReference type="Google" id="ProtNLM"/>
    </source>
</evidence>
<gene>
    <name evidence="1" type="ORF">MNQ99_06965</name>
</gene>
<dbReference type="RefSeq" id="WP_127511362.1">
    <property type="nucleotide sequence ID" value="NZ_CP093326.1"/>
</dbReference>
<dbReference type="Proteomes" id="UP000829069">
    <property type="component" value="Chromosome"/>
</dbReference>
<protein>
    <recommendedName>
        <fullName evidence="3">D-inositol 3-phosphate glycosyltransferase</fullName>
    </recommendedName>
</protein>
<dbReference type="Gene3D" id="3.40.50.2000">
    <property type="entry name" value="Glycogen Phosphorylase B"/>
    <property type="match status" value="2"/>
</dbReference>
<sequence>MAQQILCISFSDIQADSRVLRQLKLLAEAGEVTTLSYGERPPGATHHLEIDASLPSLPQTPLGVLLLALRQHSAVELSAPAVKQARGLVAGRRFDLVVANEARALPLAHAVAQGAPVWGDMHEWAPEERSHVLPWKLLVAPYMRSICAKYLPRTTAITAVNGSIARMYAEQFGCTVEVVRNAGPFRHLEPSPPLPGKIRLVHSGAAVPGRNLEGTIEAVKMLDDRFTLDLYLVKARDGGRYWQQLKDLAASDPRITFHDAVPPEELPATLNAYDVGVFSLPPQTMNHQFMLPNKFFDFVQARLALVFSPSPETAALMRAYDLGVVTEDFSTESLARALASLTTEQVDKYKANAHGAAAALSSAEDEAVSRGILAAVLTP</sequence>
<name>A0ABY3WET0_9MICC</name>
<evidence type="ECO:0000313" key="2">
    <source>
        <dbReference type="Proteomes" id="UP000829069"/>
    </source>
</evidence>
<reference evidence="1 2" key="1">
    <citation type="submission" date="2022-03" db="EMBL/GenBank/DDBJ databases">
        <title>Isotopic signatures of nitrous oxide derived from detoxification processes.</title>
        <authorList>
            <person name="Behrendt U."/>
            <person name="Buchen C."/>
            <person name="Well R."/>
            <person name="Ulrich A."/>
            <person name="Rohe L."/>
            <person name="Kolb S."/>
            <person name="Schloter M."/>
            <person name="Horn M.A."/>
            <person name="Augustin J."/>
        </authorList>
    </citation>
    <scope>NUCLEOTIDE SEQUENCE [LARGE SCALE GENOMIC DNA]</scope>
    <source>
        <strain evidence="1 2">S4-C24</strain>
    </source>
</reference>
<evidence type="ECO:0000313" key="1">
    <source>
        <dbReference type="EMBL" id="UNK47078.1"/>
    </source>
</evidence>
<proteinExistence type="predicted"/>
<dbReference type="EMBL" id="CP093326">
    <property type="protein sequence ID" value="UNK47078.1"/>
    <property type="molecule type" value="Genomic_DNA"/>
</dbReference>
<dbReference type="SUPFAM" id="SSF53756">
    <property type="entry name" value="UDP-Glycosyltransferase/glycogen phosphorylase"/>
    <property type="match status" value="1"/>
</dbReference>